<evidence type="ECO:0000256" key="7">
    <source>
        <dbReference type="SAM" id="Phobius"/>
    </source>
</evidence>
<dbReference type="GO" id="GO:0022857">
    <property type="term" value="F:transmembrane transporter activity"/>
    <property type="evidence" value="ECO:0007669"/>
    <property type="project" value="InterPro"/>
</dbReference>
<evidence type="ECO:0000256" key="4">
    <source>
        <dbReference type="ARBA" id="ARBA00023136"/>
    </source>
</evidence>
<evidence type="ECO:0000259" key="8">
    <source>
        <dbReference type="PROSITE" id="PS50850"/>
    </source>
</evidence>
<proteinExistence type="predicted"/>
<keyword evidence="2 7" id="KW-0812">Transmembrane</keyword>
<feature type="transmembrane region" description="Helical" evidence="7">
    <location>
        <begin position="341"/>
        <end position="367"/>
    </location>
</feature>
<gene>
    <name evidence="9" type="ORF">SMD11_6966</name>
</gene>
<organism evidence="9 10">
    <name type="scientific">Streptomyces albireticuli</name>
    <dbReference type="NCBI Taxonomy" id="1940"/>
    <lineage>
        <taxon>Bacteria</taxon>
        <taxon>Bacillati</taxon>
        <taxon>Actinomycetota</taxon>
        <taxon>Actinomycetes</taxon>
        <taxon>Kitasatosporales</taxon>
        <taxon>Streptomycetaceae</taxon>
        <taxon>Streptomyces</taxon>
    </lineage>
</organism>
<feature type="transmembrane region" description="Helical" evidence="7">
    <location>
        <begin position="315"/>
        <end position="335"/>
    </location>
</feature>
<protein>
    <recommendedName>
        <fullName evidence="8">Major facilitator superfamily (MFS) profile domain-containing protein</fullName>
    </recommendedName>
</protein>
<dbReference type="PANTHER" id="PTHR42718:SF48">
    <property type="entry name" value="CONSERVED TWO-DOMAIN MEMBRANE PROTEIN-RELATED"/>
    <property type="match status" value="1"/>
</dbReference>
<evidence type="ECO:0000313" key="9">
    <source>
        <dbReference type="EMBL" id="ARZ72542.1"/>
    </source>
</evidence>
<feature type="domain" description="Major facilitator superfamily (MFS) profile" evidence="8">
    <location>
        <begin position="1"/>
        <end position="396"/>
    </location>
</feature>
<evidence type="ECO:0000256" key="2">
    <source>
        <dbReference type="ARBA" id="ARBA00022692"/>
    </source>
</evidence>
<dbReference type="Pfam" id="PF07690">
    <property type="entry name" value="MFS_1"/>
    <property type="match status" value="1"/>
</dbReference>
<feature type="transmembrane region" description="Helical" evidence="7">
    <location>
        <begin position="251"/>
        <end position="276"/>
    </location>
</feature>
<name>A0A1Z2LE30_9ACTN</name>
<feature type="transmembrane region" description="Helical" evidence="7">
    <location>
        <begin position="282"/>
        <end position="303"/>
    </location>
</feature>
<dbReference type="InterPro" id="IPR011701">
    <property type="entry name" value="MFS"/>
</dbReference>
<keyword evidence="3 7" id="KW-1133">Transmembrane helix</keyword>
<dbReference type="AlphaFoldDB" id="A0A1Z2LE30"/>
<dbReference type="Gene3D" id="1.20.1720.10">
    <property type="entry name" value="Multidrug resistance protein D"/>
    <property type="match status" value="1"/>
</dbReference>
<feature type="transmembrane region" description="Helical" evidence="7">
    <location>
        <begin position="127"/>
        <end position="147"/>
    </location>
</feature>
<dbReference type="Proteomes" id="UP000195755">
    <property type="component" value="Chromosome"/>
</dbReference>
<comment type="subcellular location">
    <subcellularLocation>
        <location evidence="1">Cell membrane</location>
        <topology evidence="1">Multi-pass membrane protein</topology>
    </subcellularLocation>
</comment>
<feature type="transmembrane region" description="Helical" evidence="7">
    <location>
        <begin position="214"/>
        <end position="230"/>
    </location>
</feature>
<feature type="compositionally biased region" description="Low complexity" evidence="6">
    <location>
        <begin position="386"/>
        <end position="396"/>
    </location>
</feature>
<feature type="transmembrane region" description="Helical" evidence="7">
    <location>
        <begin position="66"/>
        <end position="84"/>
    </location>
</feature>
<accession>A0A1Z2LE30</accession>
<dbReference type="InterPro" id="IPR005829">
    <property type="entry name" value="Sugar_transporter_CS"/>
</dbReference>
<evidence type="ECO:0000256" key="3">
    <source>
        <dbReference type="ARBA" id="ARBA00022989"/>
    </source>
</evidence>
<dbReference type="CDD" id="cd17321">
    <property type="entry name" value="MFS_MMR_MDR_like"/>
    <property type="match status" value="1"/>
</dbReference>
<keyword evidence="4 7" id="KW-0472">Membrane</keyword>
<feature type="transmembrane region" description="Helical" evidence="7">
    <location>
        <begin position="184"/>
        <end position="202"/>
    </location>
</feature>
<dbReference type="InterPro" id="IPR036259">
    <property type="entry name" value="MFS_trans_sf"/>
</dbReference>
<feature type="transmembrane region" description="Helical" evidence="7">
    <location>
        <begin position="153"/>
        <end position="172"/>
    </location>
</feature>
<dbReference type="PANTHER" id="PTHR42718">
    <property type="entry name" value="MAJOR FACILITATOR SUPERFAMILY MULTIDRUG TRANSPORTER MFSC"/>
    <property type="match status" value="1"/>
</dbReference>
<dbReference type="SUPFAM" id="SSF103473">
    <property type="entry name" value="MFS general substrate transporter"/>
    <property type="match status" value="2"/>
</dbReference>
<feature type="transmembrane region" description="Helical" evidence="7">
    <location>
        <begin position="96"/>
        <end position="115"/>
    </location>
</feature>
<feature type="transmembrane region" description="Helical" evidence="7">
    <location>
        <begin position="35"/>
        <end position="54"/>
    </location>
</feature>
<dbReference type="InterPro" id="IPR020846">
    <property type="entry name" value="MFS_dom"/>
</dbReference>
<dbReference type="GO" id="GO:0005886">
    <property type="term" value="C:plasma membrane"/>
    <property type="evidence" value="ECO:0007669"/>
    <property type="project" value="UniProtKB-SubCell"/>
</dbReference>
<evidence type="ECO:0000256" key="1">
    <source>
        <dbReference type="ARBA" id="ARBA00004651"/>
    </source>
</evidence>
<dbReference type="KEGG" id="salj:SMD11_6966"/>
<keyword evidence="5" id="KW-0046">Antibiotic resistance</keyword>
<dbReference type="PROSITE" id="PS50850">
    <property type="entry name" value="MFS"/>
    <property type="match status" value="1"/>
</dbReference>
<dbReference type="PROSITE" id="PS00216">
    <property type="entry name" value="SUGAR_TRANSPORT_1"/>
    <property type="match status" value="1"/>
</dbReference>
<evidence type="ECO:0000256" key="5">
    <source>
        <dbReference type="ARBA" id="ARBA00023251"/>
    </source>
</evidence>
<reference evidence="9 10" key="1">
    <citation type="submission" date="2017-06" db="EMBL/GenBank/DDBJ databases">
        <title>Streptomyces albireticuli Genome sequencing and assembly.</title>
        <authorList>
            <person name="Wang Y."/>
            <person name="Du B."/>
            <person name="Ding Y."/>
            <person name="Liu H."/>
            <person name="Hou Q."/>
            <person name="Liu K."/>
            <person name="Yao L."/>
            <person name="Wang C."/>
        </authorList>
    </citation>
    <scope>NUCLEOTIDE SEQUENCE [LARGE SCALE GENOMIC DNA]</scope>
    <source>
        <strain evidence="9 10">MDJK11</strain>
    </source>
</reference>
<dbReference type="Gene3D" id="1.20.1250.20">
    <property type="entry name" value="MFS general substrate transporter like domains"/>
    <property type="match status" value="1"/>
</dbReference>
<dbReference type="EMBL" id="CP021744">
    <property type="protein sequence ID" value="ARZ72542.1"/>
    <property type="molecule type" value="Genomic_DNA"/>
</dbReference>
<dbReference type="GO" id="GO:0046677">
    <property type="term" value="P:response to antibiotic"/>
    <property type="evidence" value="ECO:0007669"/>
    <property type="project" value="UniProtKB-KW"/>
</dbReference>
<evidence type="ECO:0000256" key="6">
    <source>
        <dbReference type="SAM" id="MobiDB-lite"/>
    </source>
</evidence>
<feature type="region of interest" description="Disordered" evidence="6">
    <location>
        <begin position="374"/>
        <end position="396"/>
    </location>
</feature>
<sequence length="396" mass="41067">MAIGAASVLASLDLFVVNLAFSSIGASFPAASPQALTWVLNAYGVVFAALLVPSGRLADRFGRKRLFRLGLLAFGAGSLGAAIAPDVVTLIVARGLQGAGAALVVPTSLALLLAAYPQERHKRMVSLWAAAGSVAAAAGPVLGGVLTQYDWRWIFLINLPIAALSLFLATGLEETATLDTKVPDLFGSALLVTGVGALVTAVSYVTEWGFADPWWWAVLTAGAVALAWLLRRCLAHEAPAVDLRVLRVPSFTVATLGMACFYVGFSIMLLGCSLFLTEVWAWTPVLAGLGFASGPATAVVTALIAGRVSLEPRRLAGLGGIFFLAAGILWFFLLTEQAGYFPVYLAGTVLTGAGAGIAQTGFLAGGVSGLPHRNTRPAPECSTPPARSAARSAWRS</sequence>
<evidence type="ECO:0000313" key="10">
    <source>
        <dbReference type="Proteomes" id="UP000195755"/>
    </source>
</evidence>